<accession>A0ABU7GZ71</accession>
<reference evidence="1 2" key="1">
    <citation type="submission" date="2024-01" db="EMBL/GenBank/DDBJ databases">
        <title>Pedobacter sp. nov., isolated from oil-contaminated soil.</title>
        <authorList>
            <person name="Le N.T.T."/>
        </authorList>
    </citation>
    <scope>NUCLEOTIDE SEQUENCE [LARGE SCALE GENOMIC DNA]</scope>
    <source>
        <strain evidence="1 2">VNH31</strain>
    </source>
</reference>
<proteinExistence type="predicted"/>
<name>A0ABU7GZ71_9SPHI</name>
<comment type="caution">
    <text evidence="1">The sequence shown here is derived from an EMBL/GenBank/DDBJ whole genome shotgun (WGS) entry which is preliminary data.</text>
</comment>
<gene>
    <name evidence="1" type="ORF">VRU49_02910</name>
</gene>
<protein>
    <submittedName>
        <fullName evidence="1">Uncharacterized protein</fullName>
    </submittedName>
</protein>
<evidence type="ECO:0000313" key="1">
    <source>
        <dbReference type="EMBL" id="MEE1884362.1"/>
    </source>
</evidence>
<evidence type="ECO:0000313" key="2">
    <source>
        <dbReference type="Proteomes" id="UP001337681"/>
    </source>
</evidence>
<dbReference type="EMBL" id="JAZDQU010000001">
    <property type="protein sequence ID" value="MEE1884362.1"/>
    <property type="molecule type" value="Genomic_DNA"/>
</dbReference>
<dbReference type="Proteomes" id="UP001337681">
    <property type="component" value="Unassembled WGS sequence"/>
</dbReference>
<organism evidence="1 2">
    <name type="scientific">Pedobacter flavus</name>
    <dbReference type="NCBI Taxonomy" id="3113906"/>
    <lineage>
        <taxon>Bacteria</taxon>
        <taxon>Pseudomonadati</taxon>
        <taxon>Bacteroidota</taxon>
        <taxon>Sphingobacteriia</taxon>
        <taxon>Sphingobacteriales</taxon>
        <taxon>Sphingobacteriaceae</taxon>
        <taxon>Pedobacter</taxon>
    </lineage>
</organism>
<sequence length="163" mass="18655">MQNILKMKSLYEANIVLGRSPYCPRKGCYKIISASESSCLNKPALVALAHWKLNAHDEYNPAFKVLVQLESLRFQSTFEQRKFLNSSLTGQGKEFHVFDAAYNTKSKVFELNWDFISVKKVSLTDLSSMLKTESGRDLLNYGADLLDNYELDILDVDYNGYDF</sequence>
<dbReference type="RefSeq" id="WP_330145279.1">
    <property type="nucleotide sequence ID" value="NZ_JAZDQU010000001.1"/>
</dbReference>
<keyword evidence="2" id="KW-1185">Reference proteome</keyword>